<feature type="transmembrane region" description="Helical" evidence="1">
    <location>
        <begin position="53"/>
        <end position="85"/>
    </location>
</feature>
<reference evidence="2 3" key="1">
    <citation type="journal article" date="2008" name="J. Bacteriol.">
        <title>Complete genome sequence of uropathogenic Proteus mirabilis, a master of both adherence and motility.</title>
        <authorList>
            <person name="Pearson M.M."/>
            <person name="Sebaihia M."/>
            <person name="Churcher C."/>
            <person name="Quail M.A."/>
            <person name="Seshasayee A.S."/>
            <person name="Luscombe N.M."/>
            <person name="Abdellah Z."/>
            <person name="Arrosmith C."/>
            <person name="Atkin B."/>
            <person name="Chillingworth T."/>
            <person name="Hauser H."/>
            <person name="Jagels K."/>
            <person name="Moule S."/>
            <person name="Mungall K."/>
            <person name="Norbertczak H."/>
            <person name="Rabbinowitsch E."/>
            <person name="Walker D."/>
            <person name="Whithead S."/>
            <person name="Thomson N.R."/>
            <person name="Rather P.N."/>
            <person name="Parkhill J."/>
            <person name="Mobley H.L."/>
        </authorList>
    </citation>
    <scope>NUCLEOTIDE SEQUENCE [LARGE SCALE GENOMIC DNA]</scope>
    <source>
        <strain evidence="2 3">HI4320</strain>
    </source>
</reference>
<feature type="transmembrane region" description="Helical" evidence="1">
    <location>
        <begin position="105"/>
        <end position="127"/>
    </location>
</feature>
<sequence length="170" mass="19794">MPYCVYRLQLQGGNMEIIKVFQHGVELGTLPSDDYQKIRNEVSQDKRASLMQYVVYIIAFIRYLFSIAKTAIIFTAGLIFYLFLFEYQGLTNDLLTLESSRISTYIYNFFLFFVLISVAVYSLPFIVSPTKFFKSLGYYNVKEEKISERLRLLFESPVAGSVYVKKVNEQ</sequence>
<dbReference type="KEGG" id="pmr:PMIP03"/>
<accession>B1VJ41</accession>
<dbReference type="AlphaFoldDB" id="B1VJ41"/>
<keyword evidence="1" id="KW-0472">Membrane</keyword>
<protein>
    <submittedName>
        <fullName evidence="2">Membrane protein</fullName>
    </submittedName>
</protein>
<evidence type="ECO:0000313" key="3">
    <source>
        <dbReference type="Proteomes" id="UP000008319"/>
    </source>
</evidence>
<keyword evidence="1" id="KW-0812">Transmembrane</keyword>
<evidence type="ECO:0000313" key="2">
    <source>
        <dbReference type="EMBL" id="CAQ34850.1"/>
    </source>
</evidence>
<proteinExistence type="predicted"/>
<keyword evidence="3" id="KW-1185">Reference proteome</keyword>
<geneLocation type="plasmid" evidence="2 3">
    <name>pHI4320</name>
</geneLocation>
<evidence type="ECO:0000256" key="1">
    <source>
        <dbReference type="SAM" id="Phobius"/>
    </source>
</evidence>
<dbReference type="HOGENOM" id="CLU_1569309_0_0_6"/>
<gene>
    <name evidence="2" type="ordered locus">PMIP03</name>
</gene>
<name>B1VJ41_PROMH</name>
<keyword evidence="2" id="KW-0614">Plasmid</keyword>
<organism evidence="2 3">
    <name type="scientific">Proteus mirabilis (strain HI4320)</name>
    <dbReference type="NCBI Taxonomy" id="529507"/>
    <lineage>
        <taxon>Bacteria</taxon>
        <taxon>Pseudomonadati</taxon>
        <taxon>Pseudomonadota</taxon>
        <taxon>Gammaproteobacteria</taxon>
        <taxon>Enterobacterales</taxon>
        <taxon>Morganellaceae</taxon>
        <taxon>Proteus</taxon>
    </lineage>
</organism>
<keyword evidence="1" id="KW-1133">Transmembrane helix</keyword>
<dbReference type="EnsemblBacteria" id="CAQ34850">
    <property type="protein sequence ID" value="CAQ34850"/>
    <property type="gene ID" value="PMIP03"/>
</dbReference>
<dbReference type="Proteomes" id="UP000008319">
    <property type="component" value="Plasmid pHI4320"/>
</dbReference>
<dbReference type="EMBL" id="AM942760">
    <property type="protein sequence ID" value="CAQ34850.1"/>
    <property type="molecule type" value="Genomic_DNA"/>
</dbReference>